<dbReference type="SUPFAM" id="SSF103088">
    <property type="entry name" value="OmpA-like"/>
    <property type="match status" value="1"/>
</dbReference>
<sequence>MKKMLMAVTLTTAVAATGTSHASDSVLSTDAKQAAVFSGMTLAGAIAGGPLGMIAGALGGAWMGDKVEQAHEADMLAEQLAANREELGLLAQQLDAAKLAAGAANEAVIDALHVQMLFATGDDELESGQLRQLATLAEFLGRHPELEIRLDGHADPRGTDEYNNVLADQRALSVQRVLTEFGIDASRIQRHSHGADASTSSKGDVDGYAFERRVDIRIAPADSIAGIL</sequence>
<keyword evidence="3" id="KW-0998">Cell outer membrane</keyword>
<dbReference type="InterPro" id="IPR006665">
    <property type="entry name" value="OmpA-like"/>
</dbReference>
<keyword evidence="2 4" id="KW-0472">Membrane</keyword>
<feature type="chain" id="PRO_5047519577" description="OmpA-like domain-containing protein" evidence="5">
    <location>
        <begin position="23"/>
        <end position="228"/>
    </location>
</feature>
<dbReference type="PANTHER" id="PTHR30329:SF21">
    <property type="entry name" value="LIPOPROTEIN YIAD-RELATED"/>
    <property type="match status" value="1"/>
</dbReference>
<dbReference type="Gene3D" id="3.30.1330.60">
    <property type="entry name" value="OmpA-like domain"/>
    <property type="match status" value="1"/>
</dbReference>
<evidence type="ECO:0000256" key="3">
    <source>
        <dbReference type="ARBA" id="ARBA00023237"/>
    </source>
</evidence>
<dbReference type="PRINTS" id="PR01021">
    <property type="entry name" value="OMPADOMAIN"/>
</dbReference>
<dbReference type="InterPro" id="IPR050330">
    <property type="entry name" value="Bact_OuterMem_StrucFunc"/>
</dbReference>
<feature type="domain" description="OmpA-like" evidence="6">
    <location>
        <begin position="105"/>
        <end position="222"/>
    </location>
</feature>
<feature type="signal peptide" evidence="5">
    <location>
        <begin position="1"/>
        <end position="22"/>
    </location>
</feature>
<evidence type="ECO:0000256" key="5">
    <source>
        <dbReference type="SAM" id="SignalP"/>
    </source>
</evidence>
<gene>
    <name evidence="7" type="ORF">MNKW57_29150</name>
</gene>
<evidence type="ECO:0000256" key="1">
    <source>
        <dbReference type="ARBA" id="ARBA00004442"/>
    </source>
</evidence>
<evidence type="ECO:0000313" key="8">
    <source>
        <dbReference type="Proteomes" id="UP001224392"/>
    </source>
</evidence>
<dbReference type="RefSeq" id="WP_285765204.1">
    <property type="nucleotide sequence ID" value="NZ_BSYJ01000007.1"/>
</dbReference>
<dbReference type="Pfam" id="PF00691">
    <property type="entry name" value="OmpA"/>
    <property type="match status" value="1"/>
</dbReference>
<dbReference type="EMBL" id="BSYJ01000007">
    <property type="protein sequence ID" value="GMG88594.1"/>
    <property type="molecule type" value="Genomic_DNA"/>
</dbReference>
<keyword evidence="5" id="KW-0732">Signal</keyword>
<dbReference type="InterPro" id="IPR006664">
    <property type="entry name" value="OMP_bac"/>
</dbReference>
<keyword evidence="8" id="KW-1185">Reference proteome</keyword>
<reference evidence="7 8" key="1">
    <citation type="submission" date="2023-04" db="EMBL/GenBank/DDBJ databases">
        <title>Marinobulbifer ophiurae gen. nov., sp. Nov., isolate from tissue of brittle star Ophioplocus japonicus.</title>
        <authorList>
            <person name="Kawano K."/>
            <person name="Sawayama S."/>
            <person name="Nakagawa S."/>
        </authorList>
    </citation>
    <scope>NUCLEOTIDE SEQUENCE [LARGE SCALE GENOMIC DNA]</scope>
    <source>
        <strain evidence="7 8">NKW57</strain>
    </source>
</reference>
<evidence type="ECO:0000259" key="6">
    <source>
        <dbReference type="PROSITE" id="PS51123"/>
    </source>
</evidence>
<evidence type="ECO:0000256" key="4">
    <source>
        <dbReference type="PROSITE-ProRule" id="PRU00473"/>
    </source>
</evidence>
<dbReference type="PROSITE" id="PS51123">
    <property type="entry name" value="OMPA_2"/>
    <property type="match status" value="1"/>
</dbReference>
<protein>
    <recommendedName>
        <fullName evidence="6">OmpA-like domain-containing protein</fullName>
    </recommendedName>
</protein>
<comment type="subcellular location">
    <subcellularLocation>
        <location evidence="1">Cell outer membrane</location>
    </subcellularLocation>
</comment>
<dbReference type="PANTHER" id="PTHR30329">
    <property type="entry name" value="STATOR ELEMENT OF FLAGELLAR MOTOR COMPLEX"/>
    <property type="match status" value="1"/>
</dbReference>
<comment type="caution">
    <text evidence="7">The sequence shown here is derived from an EMBL/GenBank/DDBJ whole genome shotgun (WGS) entry which is preliminary data.</text>
</comment>
<dbReference type="Proteomes" id="UP001224392">
    <property type="component" value="Unassembled WGS sequence"/>
</dbReference>
<accession>A0ABQ6M2T3</accession>
<dbReference type="CDD" id="cd07185">
    <property type="entry name" value="OmpA_C-like"/>
    <property type="match status" value="1"/>
</dbReference>
<evidence type="ECO:0000313" key="7">
    <source>
        <dbReference type="EMBL" id="GMG88594.1"/>
    </source>
</evidence>
<organism evidence="7 8">
    <name type="scientific">Biformimicrobium ophioploci</name>
    <dbReference type="NCBI Taxonomy" id="3036711"/>
    <lineage>
        <taxon>Bacteria</taxon>
        <taxon>Pseudomonadati</taxon>
        <taxon>Pseudomonadota</taxon>
        <taxon>Gammaproteobacteria</taxon>
        <taxon>Cellvibrionales</taxon>
        <taxon>Microbulbiferaceae</taxon>
        <taxon>Biformimicrobium</taxon>
    </lineage>
</organism>
<evidence type="ECO:0000256" key="2">
    <source>
        <dbReference type="ARBA" id="ARBA00023136"/>
    </source>
</evidence>
<proteinExistence type="predicted"/>
<name>A0ABQ6M2T3_9GAMM</name>
<dbReference type="InterPro" id="IPR036737">
    <property type="entry name" value="OmpA-like_sf"/>
</dbReference>